<gene>
    <name evidence="4" type="ORF">FGL95_25410</name>
</gene>
<dbReference type="InterPro" id="IPR009057">
    <property type="entry name" value="Homeodomain-like_sf"/>
</dbReference>
<organism evidence="4 5">
    <name type="scientific">Antrihabitans stalactiti</name>
    <dbReference type="NCBI Taxonomy" id="2584121"/>
    <lineage>
        <taxon>Bacteria</taxon>
        <taxon>Bacillati</taxon>
        <taxon>Actinomycetota</taxon>
        <taxon>Actinomycetes</taxon>
        <taxon>Mycobacteriales</taxon>
        <taxon>Nocardiaceae</taxon>
        <taxon>Antrihabitans</taxon>
    </lineage>
</organism>
<dbReference type="Proteomes" id="UP000535543">
    <property type="component" value="Unassembled WGS sequence"/>
</dbReference>
<dbReference type="SUPFAM" id="SSF48498">
    <property type="entry name" value="Tetracyclin repressor-like, C-terminal domain"/>
    <property type="match status" value="1"/>
</dbReference>
<dbReference type="GO" id="GO:0003700">
    <property type="term" value="F:DNA-binding transcription factor activity"/>
    <property type="evidence" value="ECO:0007669"/>
    <property type="project" value="TreeGrafter"/>
</dbReference>
<evidence type="ECO:0000256" key="2">
    <source>
        <dbReference type="PROSITE-ProRule" id="PRU00335"/>
    </source>
</evidence>
<dbReference type="Pfam" id="PF00440">
    <property type="entry name" value="TetR_N"/>
    <property type="match status" value="1"/>
</dbReference>
<dbReference type="InterPro" id="IPR036271">
    <property type="entry name" value="Tet_transcr_reg_TetR-rel_C_sf"/>
</dbReference>
<reference evidence="4 5" key="2">
    <citation type="submission" date="2020-06" db="EMBL/GenBank/DDBJ databases">
        <title>Antribacter stalactiti gen. nov., sp. nov., a new member of the family Nacardiaceae isolated from a cave.</title>
        <authorList>
            <person name="Kim I.S."/>
        </authorList>
    </citation>
    <scope>NUCLEOTIDE SEQUENCE [LARGE SCALE GENOMIC DNA]</scope>
    <source>
        <strain evidence="4 5">YC2-7</strain>
    </source>
</reference>
<feature type="DNA-binding region" description="H-T-H motif" evidence="2">
    <location>
        <begin position="39"/>
        <end position="58"/>
    </location>
</feature>
<dbReference type="RefSeq" id="WP_169592716.1">
    <property type="nucleotide sequence ID" value="NZ_VCQU01000010.1"/>
</dbReference>
<evidence type="ECO:0000313" key="4">
    <source>
        <dbReference type="EMBL" id="NMN98385.1"/>
    </source>
</evidence>
<name>A0A848KI28_9NOCA</name>
<dbReference type="PANTHER" id="PTHR30055">
    <property type="entry name" value="HTH-TYPE TRANSCRIPTIONAL REGULATOR RUTR"/>
    <property type="match status" value="1"/>
</dbReference>
<keyword evidence="5" id="KW-1185">Reference proteome</keyword>
<evidence type="ECO:0000256" key="1">
    <source>
        <dbReference type="ARBA" id="ARBA00023125"/>
    </source>
</evidence>
<dbReference type="Pfam" id="PF17932">
    <property type="entry name" value="TetR_C_24"/>
    <property type="match status" value="1"/>
</dbReference>
<evidence type="ECO:0000313" key="5">
    <source>
        <dbReference type="Proteomes" id="UP000535543"/>
    </source>
</evidence>
<proteinExistence type="predicted"/>
<dbReference type="PANTHER" id="PTHR30055:SF200">
    <property type="entry name" value="HTH-TYPE TRANSCRIPTIONAL REPRESSOR BDCR"/>
    <property type="match status" value="1"/>
</dbReference>
<sequence>MPSTPVRDFVSGAGTSKAAARILAAAIDLFAAKGYGTTTTREIAASLDLSPGAVYPHYKTKESLLFAISLEGHRAALEVVRQANAPTDSATARLSSTVAAYVRWHAENHALARVVQYELRSLAPEHFKEVADVRRATSGEFADIIKAGELSGEFQATDKDAAVLAITSLGVDVSRWFPSNAYSHAGLLAQRYAEISLRIVGATPTA</sequence>
<reference evidence="4 5" key="1">
    <citation type="submission" date="2019-05" db="EMBL/GenBank/DDBJ databases">
        <authorList>
            <person name="Lee S.D."/>
        </authorList>
    </citation>
    <scope>NUCLEOTIDE SEQUENCE [LARGE SCALE GENOMIC DNA]</scope>
    <source>
        <strain evidence="4 5">YC2-7</strain>
    </source>
</reference>
<dbReference type="InterPro" id="IPR050109">
    <property type="entry name" value="HTH-type_TetR-like_transc_reg"/>
</dbReference>
<dbReference type="Gene3D" id="1.10.357.10">
    <property type="entry name" value="Tetracycline Repressor, domain 2"/>
    <property type="match status" value="1"/>
</dbReference>
<dbReference type="EMBL" id="VCQU01000010">
    <property type="protein sequence ID" value="NMN98385.1"/>
    <property type="molecule type" value="Genomic_DNA"/>
</dbReference>
<comment type="caution">
    <text evidence="4">The sequence shown here is derived from an EMBL/GenBank/DDBJ whole genome shotgun (WGS) entry which is preliminary data.</text>
</comment>
<dbReference type="SUPFAM" id="SSF46689">
    <property type="entry name" value="Homeodomain-like"/>
    <property type="match status" value="1"/>
</dbReference>
<dbReference type="PROSITE" id="PS50977">
    <property type="entry name" value="HTH_TETR_2"/>
    <property type="match status" value="1"/>
</dbReference>
<dbReference type="AlphaFoldDB" id="A0A848KI28"/>
<dbReference type="PRINTS" id="PR00455">
    <property type="entry name" value="HTHTETR"/>
</dbReference>
<dbReference type="InterPro" id="IPR001647">
    <property type="entry name" value="HTH_TetR"/>
</dbReference>
<dbReference type="GO" id="GO:0000976">
    <property type="term" value="F:transcription cis-regulatory region binding"/>
    <property type="evidence" value="ECO:0007669"/>
    <property type="project" value="TreeGrafter"/>
</dbReference>
<dbReference type="InterPro" id="IPR041490">
    <property type="entry name" value="KstR2_TetR_C"/>
</dbReference>
<accession>A0A848KI28</accession>
<evidence type="ECO:0000259" key="3">
    <source>
        <dbReference type="PROSITE" id="PS50977"/>
    </source>
</evidence>
<keyword evidence="1 2" id="KW-0238">DNA-binding</keyword>
<feature type="domain" description="HTH tetR-type" evidence="3">
    <location>
        <begin position="16"/>
        <end position="76"/>
    </location>
</feature>
<protein>
    <submittedName>
        <fullName evidence="4">TetR/AcrR family transcriptional regulator</fullName>
    </submittedName>
</protein>